<dbReference type="SUPFAM" id="SSF88659">
    <property type="entry name" value="Sigma3 and sigma4 domains of RNA polymerase sigma factors"/>
    <property type="match status" value="1"/>
</dbReference>
<dbReference type="SUPFAM" id="SSF88946">
    <property type="entry name" value="Sigma2 domain of RNA polymerase sigma factors"/>
    <property type="match status" value="1"/>
</dbReference>
<evidence type="ECO:0000259" key="7">
    <source>
        <dbReference type="Pfam" id="PF04542"/>
    </source>
</evidence>
<dbReference type="EMBL" id="PDJJ01000001">
    <property type="protein sequence ID" value="PFG41935.1"/>
    <property type="molecule type" value="Genomic_DNA"/>
</dbReference>
<feature type="domain" description="RNA polymerase sigma factor 70 region 4 type 2" evidence="8">
    <location>
        <begin position="110"/>
        <end position="162"/>
    </location>
</feature>
<comment type="similarity">
    <text evidence="1">Belongs to the sigma-70 factor family. ECF subfamily.</text>
</comment>
<dbReference type="Gene3D" id="1.10.1740.10">
    <property type="match status" value="1"/>
</dbReference>
<dbReference type="PANTHER" id="PTHR43133">
    <property type="entry name" value="RNA POLYMERASE ECF-TYPE SIGMA FACTO"/>
    <property type="match status" value="1"/>
</dbReference>
<dbReference type="InterPro" id="IPR007627">
    <property type="entry name" value="RNA_pol_sigma70_r2"/>
</dbReference>
<keyword evidence="3" id="KW-0731">Sigma factor</keyword>
<dbReference type="Gene3D" id="1.10.10.10">
    <property type="entry name" value="Winged helix-like DNA-binding domain superfamily/Winged helix DNA-binding domain"/>
    <property type="match status" value="1"/>
</dbReference>
<dbReference type="GO" id="GO:0003677">
    <property type="term" value="F:DNA binding"/>
    <property type="evidence" value="ECO:0007669"/>
    <property type="project" value="InterPro"/>
</dbReference>
<evidence type="ECO:0000256" key="1">
    <source>
        <dbReference type="ARBA" id="ARBA00010641"/>
    </source>
</evidence>
<evidence type="ECO:0000256" key="2">
    <source>
        <dbReference type="ARBA" id="ARBA00023015"/>
    </source>
</evidence>
<feature type="compositionally biased region" description="Low complexity" evidence="6">
    <location>
        <begin position="197"/>
        <end position="210"/>
    </location>
</feature>
<dbReference type="PANTHER" id="PTHR43133:SF25">
    <property type="entry name" value="RNA POLYMERASE SIGMA FACTOR RFAY-RELATED"/>
    <property type="match status" value="1"/>
</dbReference>
<dbReference type="GO" id="GO:0016987">
    <property type="term" value="F:sigma factor activity"/>
    <property type="evidence" value="ECO:0007669"/>
    <property type="project" value="UniProtKB-KW"/>
</dbReference>
<dbReference type="InterPro" id="IPR039425">
    <property type="entry name" value="RNA_pol_sigma-70-like"/>
</dbReference>
<dbReference type="InterPro" id="IPR036388">
    <property type="entry name" value="WH-like_DNA-bd_sf"/>
</dbReference>
<feature type="coiled-coil region" evidence="5">
    <location>
        <begin position="70"/>
        <end position="97"/>
    </location>
</feature>
<proteinExistence type="inferred from homology"/>
<evidence type="ECO:0000256" key="4">
    <source>
        <dbReference type="ARBA" id="ARBA00023163"/>
    </source>
</evidence>
<gene>
    <name evidence="9" type="ORF">ATJ88_0584</name>
</gene>
<dbReference type="AlphaFoldDB" id="A0A2A9EUM1"/>
<evidence type="ECO:0000256" key="5">
    <source>
        <dbReference type="SAM" id="Coils"/>
    </source>
</evidence>
<evidence type="ECO:0000313" key="9">
    <source>
        <dbReference type="EMBL" id="PFG41935.1"/>
    </source>
</evidence>
<name>A0A2A9EUM1_9MICO</name>
<organism evidence="9 10">
    <name type="scientific">Isoptericola jiangsuensis</name>
    <dbReference type="NCBI Taxonomy" id="548579"/>
    <lineage>
        <taxon>Bacteria</taxon>
        <taxon>Bacillati</taxon>
        <taxon>Actinomycetota</taxon>
        <taxon>Actinomycetes</taxon>
        <taxon>Micrococcales</taxon>
        <taxon>Promicromonosporaceae</taxon>
        <taxon>Isoptericola</taxon>
    </lineage>
</organism>
<feature type="compositionally biased region" description="Low complexity" evidence="6">
    <location>
        <begin position="165"/>
        <end position="174"/>
    </location>
</feature>
<evidence type="ECO:0000259" key="8">
    <source>
        <dbReference type="Pfam" id="PF08281"/>
    </source>
</evidence>
<feature type="domain" description="RNA polymerase sigma-70 region 2" evidence="7">
    <location>
        <begin position="19"/>
        <end position="84"/>
    </location>
</feature>
<evidence type="ECO:0000256" key="3">
    <source>
        <dbReference type="ARBA" id="ARBA00023082"/>
    </source>
</evidence>
<dbReference type="InterPro" id="IPR013325">
    <property type="entry name" value="RNA_pol_sigma_r2"/>
</dbReference>
<dbReference type="Proteomes" id="UP000224130">
    <property type="component" value="Unassembled WGS sequence"/>
</dbReference>
<keyword evidence="10" id="KW-1185">Reference proteome</keyword>
<protein>
    <submittedName>
        <fullName evidence="9">RNA polymerase sigma-70 factor (ECF subfamily)</fullName>
    </submittedName>
</protein>
<accession>A0A2A9EUM1</accession>
<dbReference type="Pfam" id="PF08281">
    <property type="entry name" value="Sigma70_r4_2"/>
    <property type="match status" value="1"/>
</dbReference>
<dbReference type="Pfam" id="PF04542">
    <property type="entry name" value="Sigma70_r2"/>
    <property type="match status" value="1"/>
</dbReference>
<sequence length="210" mass="23084">MTGSPPEGHGRDAARLDDLWREHAVRVQAYALRHTDPDIAQDVLAEVFLVAWRRIAEVPDPALPWLLVVARNVVRNAERARRRRERLTEVLVRLETATGPAPDVVAADRDAMLRSLAELTATEREAMLLVAWDGLDPADAARVAGCARAAFHVRLHRARRRLAAAEQRAWSPSPADDDPVPAPGSPPRPATTDRRTTSTLTSSDPTGRQA</sequence>
<keyword evidence="5" id="KW-0175">Coiled coil</keyword>
<dbReference type="InterPro" id="IPR013324">
    <property type="entry name" value="RNA_pol_sigma_r3/r4-like"/>
</dbReference>
<dbReference type="RefSeq" id="WP_098462527.1">
    <property type="nucleotide sequence ID" value="NZ_PDJJ01000001.1"/>
</dbReference>
<feature type="region of interest" description="Disordered" evidence="6">
    <location>
        <begin position="165"/>
        <end position="210"/>
    </location>
</feature>
<feature type="compositionally biased region" description="Pro residues" evidence="6">
    <location>
        <begin position="180"/>
        <end position="189"/>
    </location>
</feature>
<evidence type="ECO:0000256" key="6">
    <source>
        <dbReference type="SAM" id="MobiDB-lite"/>
    </source>
</evidence>
<dbReference type="OrthoDB" id="3747638at2"/>
<evidence type="ECO:0000313" key="10">
    <source>
        <dbReference type="Proteomes" id="UP000224130"/>
    </source>
</evidence>
<comment type="caution">
    <text evidence="9">The sequence shown here is derived from an EMBL/GenBank/DDBJ whole genome shotgun (WGS) entry which is preliminary data.</text>
</comment>
<keyword evidence="4" id="KW-0804">Transcription</keyword>
<dbReference type="InterPro" id="IPR013249">
    <property type="entry name" value="RNA_pol_sigma70_r4_t2"/>
</dbReference>
<dbReference type="GO" id="GO:0006352">
    <property type="term" value="P:DNA-templated transcription initiation"/>
    <property type="evidence" value="ECO:0007669"/>
    <property type="project" value="InterPro"/>
</dbReference>
<reference evidence="9 10" key="1">
    <citation type="submission" date="2017-10" db="EMBL/GenBank/DDBJ databases">
        <title>Sequencing the genomes of 1000 actinobacteria strains.</title>
        <authorList>
            <person name="Klenk H.-P."/>
        </authorList>
    </citation>
    <scope>NUCLEOTIDE SEQUENCE [LARGE SCALE GENOMIC DNA]</scope>
    <source>
        <strain evidence="9 10">DSM 21863</strain>
    </source>
</reference>
<keyword evidence="2" id="KW-0805">Transcription regulation</keyword>